<evidence type="ECO:0000313" key="3">
    <source>
        <dbReference type="Proteomes" id="UP000242180"/>
    </source>
</evidence>
<reference evidence="2 3" key="1">
    <citation type="submission" date="2016-07" db="EMBL/GenBank/DDBJ databases">
        <title>Pervasive Adenine N6-methylation of Active Genes in Fungi.</title>
        <authorList>
            <consortium name="DOE Joint Genome Institute"/>
            <person name="Mondo S.J."/>
            <person name="Dannebaum R.O."/>
            <person name="Kuo R.C."/>
            <person name="Labutti K."/>
            <person name="Haridas S."/>
            <person name="Kuo A."/>
            <person name="Salamov A."/>
            <person name="Ahrendt S.R."/>
            <person name="Lipzen A."/>
            <person name="Sullivan W."/>
            <person name="Andreopoulos W.B."/>
            <person name="Clum A."/>
            <person name="Lindquist E."/>
            <person name="Daum C."/>
            <person name="Ramamoorthy G.K."/>
            <person name="Gryganskyi A."/>
            <person name="Culley D."/>
            <person name="Magnuson J.K."/>
            <person name="James T.Y."/>
            <person name="O'Malley M.A."/>
            <person name="Stajich J.E."/>
            <person name="Spatafora J.W."/>
            <person name="Visel A."/>
            <person name="Grigoriev I.V."/>
        </authorList>
    </citation>
    <scope>NUCLEOTIDE SEQUENCE [LARGE SCALE GENOMIC DNA]</scope>
    <source>
        <strain evidence="2 3">NRRL 2496</strain>
    </source>
</reference>
<name>A0A1X2H8U6_SYNRA</name>
<gene>
    <name evidence="2" type="ORF">BCR43DRAFT_494905</name>
</gene>
<dbReference type="Proteomes" id="UP000242180">
    <property type="component" value="Unassembled WGS sequence"/>
</dbReference>
<organism evidence="2 3">
    <name type="scientific">Syncephalastrum racemosum</name>
    <name type="common">Filamentous fungus</name>
    <dbReference type="NCBI Taxonomy" id="13706"/>
    <lineage>
        <taxon>Eukaryota</taxon>
        <taxon>Fungi</taxon>
        <taxon>Fungi incertae sedis</taxon>
        <taxon>Mucoromycota</taxon>
        <taxon>Mucoromycotina</taxon>
        <taxon>Mucoromycetes</taxon>
        <taxon>Mucorales</taxon>
        <taxon>Syncephalastraceae</taxon>
        <taxon>Syncephalastrum</taxon>
    </lineage>
</organism>
<accession>A0A1X2H8U6</accession>
<dbReference type="AlphaFoldDB" id="A0A1X2H8U6"/>
<sequence>MRQDEEDAETRAHHRGAGQRQETKWRAGDGHEHRGCRWSRCGSSSCMSRSRRATSSTPRDISWKCCCCCGGLWHMLRA</sequence>
<protein>
    <submittedName>
        <fullName evidence="2">Uncharacterized protein</fullName>
    </submittedName>
</protein>
<evidence type="ECO:0000256" key="1">
    <source>
        <dbReference type="SAM" id="MobiDB-lite"/>
    </source>
</evidence>
<feature type="compositionally biased region" description="Basic and acidic residues" evidence="1">
    <location>
        <begin position="21"/>
        <end position="35"/>
    </location>
</feature>
<evidence type="ECO:0000313" key="2">
    <source>
        <dbReference type="EMBL" id="ORY94968.1"/>
    </source>
</evidence>
<comment type="caution">
    <text evidence="2">The sequence shown here is derived from an EMBL/GenBank/DDBJ whole genome shotgun (WGS) entry which is preliminary data.</text>
</comment>
<feature type="compositionally biased region" description="Low complexity" evidence="1">
    <location>
        <begin position="38"/>
        <end position="55"/>
    </location>
</feature>
<proteinExistence type="predicted"/>
<dbReference type="InParanoid" id="A0A1X2H8U6"/>
<feature type="region of interest" description="Disordered" evidence="1">
    <location>
        <begin position="1"/>
        <end position="55"/>
    </location>
</feature>
<keyword evidence="3" id="KW-1185">Reference proteome</keyword>
<dbReference type="EMBL" id="MCGN01000007">
    <property type="protein sequence ID" value="ORY94968.1"/>
    <property type="molecule type" value="Genomic_DNA"/>
</dbReference>